<accession>A0AAV5TFB0</accession>
<dbReference type="PANTHER" id="PTHR11660:SF69">
    <property type="entry name" value="SOLUTE CARRIER FAMILY 40 MEMBER"/>
    <property type="match status" value="1"/>
</dbReference>
<dbReference type="Pfam" id="PF06963">
    <property type="entry name" value="FPN1"/>
    <property type="match status" value="1"/>
</dbReference>
<dbReference type="PANTHER" id="PTHR11660">
    <property type="entry name" value="SOLUTE CARRIER FAMILY 40 MEMBER"/>
    <property type="match status" value="1"/>
</dbReference>
<keyword evidence="9" id="KW-1185">Reference proteome</keyword>
<organism evidence="8 9">
    <name type="scientific">Pristionchus entomophagus</name>
    <dbReference type="NCBI Taxonomy" id="358040"/>
    <lineage>
        <taxon>Eukaryota</taxon>
        <taxon>Metazoa</taxon>
        <taxon>Ecdysozoa</taxon>
        <taxon>Nematoda</taxon>
        <taxon>Chromadorea</taxon>
        <taxon>Rhabditida</taxon>
        <taxon>Rhabditina</taxon>
        <taxon>Diplogasteromorpha</taxon>
        <taxon>Diplogasteroidea</taxon>
        <taxon>Neodiplogasteridae</taxon>
        <taxon>Pristionchus</taxon>
    </lineage>
</organism>
<feature type="transmembrane region" description="Helical" evidence="7">
    <location>
        <begin position="123"/>
        <end position="147"/>
    </location>
</feature>
<evidence type="ECO:0000256" key="4">
    <source>
        <dbReference type="ARBA" id="ARBA00022692"/>
    </source>
</evidence>
<comment type="subcellular location">
    <subcellularLocation>
        <location evidence="1 7">Membrane</location>
        <topology evidence="1 7">Multi-pass membrane protein</topology>
    </subcellularLocation>
</comment>
<evidence type="ECO:0000256" key="1">
    <source>
        <dbReference type="ARBA" id="ARBA00004141"/>
    </source>
</evidence>
<evidence type="ECO:0000313" key="8">
    <source>
        <dbReference type="EMBL" id="GMS91680.1"/>
    </source>
</evidence>
<name>A0AAV5TFB0_9BILA</name>
<reference evidence="8" key="1">
    <citation type="submission" date="2023-10" db="EMBL/GenBank/DDBJ databases">
        <title>Genome assembly of Pristionchus species.</title>
        <authorList>
            <person name="Yoshida K."/>
            <person name="Sommer R.J."/>
        </authorList>
    </citation>
    <scope>NUCLEOTIDE SEQUENCE</scope>
    <source>
        <strain evidence="8">RS0144</strain>
    </source>
</reference>
<comment type="caution">
    <text evidence="7">Lacks conserved residue(s) required for the propagation of feature annotation.</text>
</comment>
<feature type="transmembrane region" description="Helical" evidence="7">
    <location>
        <begin position="190"/>
        <end position="211"/>
    </location>
</feature>
<feature type="non-terminal residue" evidence="8">
    <location>
        <position position="1"/>
    </location>
</feature>
<dbReference type="InterPro" id="IPR009716">
    <property type="entry name" value="Ferroportin-1"/>
</dbReference>
<evidence type="ECO:0000256" key="6">
    <source>
        <dbReference type="ARBA" id="ARBA00023136"/>
    </source>
</evidence>
<keyword evidence="7" id="KW-0406">Ion transport</keyword>
<evidence type="ECO:0000313" key="9">
    <source>
        <dbReference type="Proteomes" id="UP001432027"/>
    </source>
</evidence>
<feature type="transmembrane region" description="Helical" evidence="7">
    <location>
        <begin position="255"/>
        <end position="278"/>
    </location>
</feature>
<protein>
    <recommendedName>
        <fullName evidence="7">Solute carrier family 40 member</fullName>
    </recommendedName>
</protein>
<comment type="similarity">
    <text evidence="2 7">Belongs to the ferroportin (FP) (TC 2.A.100) family. SLC40A subfamily.</text>
</comment>
<sequence>DWAVVLVNERGVMNRRLAKTNAILTGLDQFANVVSPLLLGALLSFSTLRTTCIILAAYSTVSFILKGLLLITLYEKNEHLRKKNDNRTKLLASSSDASATSKSIASRFSSFFSVLSTYYAQPVFPAALGLALLYMTCLGFNGLDIAYGESIGLPDNVLGFFRSFGSVAGVAGALMYAVFERHFGIRKTGVIGMTIQASLLSLCAVSIWLPGSPWNPSAYFSTLTSVFLSIPFFPRIDSFETPFPSPFTRKLYSDWSTMTTSDGTSVASIFTFLIAIAASRFGLWMADLAITHIMQVATPESQRNTVFGVQNAICQTFSVLKDLLVIILPSPNTFGICILISYGFKCAGAGSFFYYIMK</sequence>
<comment type="function">
    <text evidence="7">May be involved in iron transport and iron homeostasis.</text>
</comment>
<evidence type="ECO:0000256" key="3">
    <source>
        <dbReference type="ARBA" id="ARBA00022448"/>
    </source>
</evidence>
<feature type="transmembrane region" description="Helical" evidence="7">
    <location>
        <begin position="23"/>
        <end position="47"/>
    </location>
</feature>
<dbReference type="EMBL" id="BTSX01000004">
    <property type="protein sequence ID" value="GMS91680.1"/>
    <property type="molecule type" value="Genomic_DNA"/>
</dbReference>
<dbReference type="InterPro" id="IPR036259">
    <property type="entry name" value="MFS_trans_sf"/>
</dbReference>
<feature type="transmembrane region" description="Helical" evidence="7">
    <location>
        <begin position="333"/>
        <end position="356"/>
    </location>
</feature>
<dbReference type="GO" id="GO:0005381">
    <property type="term" value="F:iron ion transmembrane transporter activity"/>
    <property type="evidence" value="ECO:0007669"/>
    <property type="project" value="UniProtKB-UniRule"/>
</dbReference>
<dbReference type="Gene3D" id="1.20.1250.20">
    <property type="entry name" value="MFS general substrate transporter like domains"/>
    <property type="match status" value="1"/>
</dbReference>
<dbReference type="Proteomes" id="UP001432027">
    <property type="component" value="Unassembled WGS sequence"/>
</dbReference>
<keyword evidence="6 7" id="KW-0472">Membrane</keyword>
<dbReference type="GO" id="GO:0016020">
    <property type="term" value="C:membrane"/>
    <property type="evidence" value="ECO:0007669"/>
    <property type="project" value="UniProtKB-SubCell"/>
</dbReference>
<feature type="non-terminal residue" evidence="8">
    <location>
        <position position="358"/>
    </location>
</feature>
<dbReference type="SUPFAM" id="SSF103473">
    <property type="entry name" value="MFS general substrate transporter"/>
    <property type="match status" value="1"/>
</dbReference>
<evidence type="ECO:0000256" key="7">
    <source>
        <dbReference type="RuleBase" id="RU365065"/>
    </source>
</evidence>
<feature type="transmembrane region" description="Helical" evidence="7">
    <location>
        <begin position="159"/>
        <end position="178"/>
    </location>
</feature>
<feature type="transmembrane region" description="Helical" evidence="7">
    <location>
        <begin position="53"/>
        <end position="74"/>
    </location>
</feature>
<keyword evidence="5 7" id="KW-1133">Transmembrane helix</keyword>
<evidence type="ECO:0000256" key="5">
    <source>
        <dbReference type="ARBA" id="ARBA00022989"/>
    </source>
</evidence>
<keyword evidence="4 7" id="KW-0812">Transmembrane</keyword>
<proteinExistence type="inferred from homology"/>
<comment type="caution">
    <text evidence="8">The sequence shown here is derived from an EMBL/GenBank/DDBJ whole genome shotgun (WGS) entry which is preliminary data.</text>
</comment>
<keyword evidence="3 7" id="KW-0813">Transport</keyword>
<dbReference type="AlphaFoldDB" id="A0AAV5TFB0"/>
<gene>
    <name evidence="8" type="ORF">PENTCL1PPCAC_13855</name>
</gene>
<evidence type="ECO:0000256" key="2">
    <source>
        <dbReference type="ARBA" id="ARBA00006279"/>
    </source>
</evidence>